<dbReference type="PANTHER" id="PTHR14209:SF19">
    <property type="entry name" value="ISOAMYL ACETATE-HYDROLYZING ESTERASE 1 HOMOLOG"/>
    <property type="match status" value="1"/>
</dbReference>
<reference evidence="2 3" key="1">
    <citation type="submission" date="2023-10" db="EMBL/GenBank/DDBJ databases">
        <title>Draft Genome Sequence of Candida saopaulonensis from a very Premature Infant with Sepsis.</title>
        <authorList>
            <person name="Ning Y."/>
            <person name="Dai R."/>
            <person name="Xiao M."/>
            <person name="Xu Y."/>
            <person name="Yan Q."/>
            <person name="Zhang L."/>
        </authorList>
    </citation>
    <scope>NUCLEOTIDE SEQUENCE [LARGE SCALE GENOMIC DNA]</scope>
    <source>
        <strain evidence="2 3">19XY460</strain>
    </source>
</reference>
<name>A0AAX4H7B4_9ASCO</name>
<dbReference type="Proteomes" id="UP001338582">
    <property type="component" value="Chromosome 2"/>
</dbReference>
<feature type="domain" description="SGNH hydrolase-type esterase" evidence="1">
    <location>
        <begin position="9"/>
        <end position="209"/>
    </location>
</feature>
<dbReference type="Gene3D" id="3.40.50.1110">
    <property type="entry name" value="SGNH hydrolase"/>
    <property type="match status" value="1"/>
</dbReference>
<dbReference type="RefSeq" id="XP_062876756.1">
    <property type="nucleotide sequence ID" value="XM_063020686.1"/>
</dbReference>
<evidence type="ECO:0000313" key="3">
    <source>
        <dbReference type="Proteomes" id="UP001338582"/>
    </source>
</evidence>
<dbReference type="InterPro" id="IPR045136">
    <property type="entry name" value="Iah1-like"/>
</dbReference>
<dbReference type="AlphaFoldDB" id="A0AAX4H7B4"/>
<dbReference type="SUPFAM" id="SSF52266">
    <property type="entry name" value="SGNH hydrolase"/>
    <property type="match status" value="1"/>
</dbReference>
<organism evidence="2 3">
    <name type="scientific">Australozyma saopauloensis</name>
    <dbReference type="NCBI Taxonomy" id="291208"/>
    <lineage>
        <taxon>Eukaryota</taxon>
        <taxon>Fungi</taxon>
        <taxon>Dikarya</taxon>
        <taxon>Ascomycota</taxon>
        <taxon>Saccharomycotina</taxon>
        <taxon>Pichiomycetes</taxon>
        <taxon>Metschnikowiaceae</taxon>
        <taxon>Australozyma</taxon>
    </lineage>
</organism>
<keyword evidence="3" id="KW-1185">Reference proteome</keyword>
<gene>
    <name evidence="2" type="ORF">PUMCH_001644</name>
</gene>
<protein>
    <recommendedName>
        <fullName evidence="1">SGNH hydrolase-type esterase domain-containing protein</fullName>
    </recommendedName>
</protein>
<dbReference type="PANTHER" id="PTHR14209">
    <property type="entry name" value="ISOAMYL ACETATE-HYDROLYZING ESTERASE 1"/>
    <property type="match status" value="1"/>
</dbReference>
<dbReference type="InterPro" id="IPR013830">
    <property type="entry name" value="SGNH_hydro"/>
</dbReference>
<dbReference type="GeneID" id="88172709"/>
<sequence>MYTIGKFVLFGDSITQHSSDLPESGNGFVLAPALQSLYARKLDIVTRGFSGYNTNQTKVVLRETLKADHAETGAIKLMSIFMGTNDAAFNFQGVPIDAYKANLQEMVRLAQLYNIKLIIVGPALHGRAECLAASEAQGLEPNFSDTVATRKYADAAASVAASNGVPFVDLWNSFQKFGGWSAEDLLQGKVVLKELLPDGIHFSPQAYRIMYDELLKVIAKNYPELVAENLPMYFPAYDAMDSDNIEESILEYAREHAD</sequence>
<evidence type="ECO:0000259" key="1">
    <source>
        <dbReference type="Pfam" id="PF13472"/>
    </source>
</evidence>
<accession>A0AAX4H7B4</accession>
<dbReference type="Pfam" id="PF13472">
    <property type="entry name" value="Lipase_GDSL_2"/>
    <property type="match status" value="1"/>
</dbReference>
<evidence type="ECO:0000313" key="2">
    <source>
        <dbReference type="EMBL" id="WPK24373.1"/>
    </source>
</evidence>
<dbReference type="KEGG" id="asau:88172709"/>
<dbReference type="EMBL" id="CP138895">
    <property type="protein sequence ID" value="WPK24373.1"/>
    <property type="molecule type" value="Genomic_DNA"/>
</dbReference>
<dbReference type="InterPro" id="IPR036514">
    <property type="entry name" value="SGNH_hydro_sf"/>
</dbReference>
<dbReference type="CDD" id="cd01838">
    <property type="entry name" value="Isoamyl_acetate_hydrolase_like"/>
    <property type="match status" value="1"/>
</dbReference>
<proteinExistence type="predicted"/>